<evidence type="ECO:0000259" key="6">
    <source>
        <dbReference type="PROSITE" id="PS51349"/>
    </source>
</evidence>
<dbReference type="InterPro" id="IPR013785">
    <property type="entry name" value="Aldolase_TIM"/>
</dbReference>
<sequence length="365" mass="37820">MALPPLSEIPPTVASVDDYEGLARERLDAGSWAYLTAGAGDESTVAENRSGFARWQLRTRVLRNLSGGSTAIDLFGTRLAAPILLAPVAFQKLAHPDGELAAAVAASALQAGMVVSTQASVAIEDIAAAASTPLWFQLYIQHDRDFTRALVARAEAAGYAAIVVTVDAPTSGRRDAEQRAGFAFPPGIEAVNLRGLAPPPRAAADALLLGTPLLDAAPRWEDLAWLRTLTRLPILVKGIMDGDDARRAVAAGIDGIIVSNHGGRTLDSQPATIAALPEIVAAVGGQVPVLVDGGIRSGTDIFKTLALGARAVLVGRPFVYGLAAAGAVGVAHVLRILRAELEVAMALTGCPTLAAIDTDALRRCS</sequence>
<comment type="similarity">
    <text evidence="5">Belongs to the FMN-dependent alpha-hydroxy acid dehydrogenase family.</text>
</comment>
<dbReference type="CDD" id="cd02809">
    <property type="entry name" value="alpha_hydroxyacid_oxid_FMN"/>
    <property type="match status" value="1"/>
</dbReference>
<accession>A0ABV7XCM2</accession>
<dbReference type="RefSeq" id="WP_380860988.1">
    <property type="nucleotide sequence ID" value="NZ_JBHRXV010000009.1"/>
</dbReference>
<reference evidence="8" key="1">
    <citation type="journal article" date="2019" name="Int. J. Syst. Evol. Microbiol.">
        <title>The Global Catalogue of Microorganisms (GCM) 10K type strain sequencing project: providing services to taxonomists for standard genome sequencing and annotation.</title>
        <authorList>
            <consortium name="The Broad Institute Genomics Platform"/>
            <consortium name="The Broad Institute Genome Sequencing Center for Infectious Disease"/>
            <person name="Wu L."/>
            <person name="Ma J."/>
        </authorList>
    </citation>
    <scope>NUCLEOTIDE SEQUENCE [LARGE SCALE GENOMIC DNA]</scope>
    <source>
        <strain evidence="8">KCTC 42644</strain>
    </source>
</reference>
<dbReference type="Pfam" id="PF01070">
    <property type="entry name" value="FMN_dh"/>
    <property type="match status" value="1"/>
</dbReference>
<evidence type="ECO:0000256" key="1">
    <source>
        <dbReference type="ARBA" id="ARBA00001917"/>
    </source>
</evidence>
<feature type="domain" description="FMN hydroxy acid dehydrogenase" evidence="6">
    <location>
        <begin position="8"/>
        <end position="365"/>
    </location>
</feature>
<name>A0ABV7XCM2_9SPHN</name>
<evidence type="ECO:0000313" key="7">
    <source>
        <dbReference type="EMBL" id="MFC3713004.1"/>
    </source>
</evidence>
<evidence type="ECO:0000256" key="4">
    <source>
        <dbReference type="ARBA" id="ARBA00023002"/>
    </source>
</evidence>
<protein>
    <submittedName>
        <fullName evidence="7">Alpha-hydroxy acid oxidase</fullName>
        <ecNumber evidence="7">1.-.-.-</ecNumber>
    </submittedName>
</protein>
<evidence type="ECO:0000256" key="2">
    <source>
        <dbReference type="ARBA" id="ARBA00022630"/>
    </source>
</evidence>
<evidence type="ECO:0000256" key="3">
    <source>
        <dbReference type="ARBA" id="ARBA00022643"/>
    </source>
</evidence>
<dbReference type="EC" id="1.-.-.-" evidence="7"/>
<dbReference type="Gene3D" id="3.20.20.70">
    <property type="entry name" value="Aldolase class I"/>
    <property type="match status" value="1"/>
</dbReference>
<gene>
    <name evidence="7" type="ORF">ACFOMD_10500</name>
</gene>
<dbReference type="GO" id="GO:0016491">
    <property type="term" value="F:oxidoreductase activity"/>
    <property type="evidence" value="ECO:0007669"/>
    <property type="project" value="UniProtKB-KW"/>
</dbReference>
<comment type="cofactor">
    <cofactor evidence="1">
        <name>FMN</name>
        <dbReference type="ChEBI" id="CHEBI:58210"/>
    </cofactor>
</comment>
<evidence type="ECO:0000313" key="8">
    <source>
        <dbReference type="Proteomes" id="UP001595615"/>
    </source>
</evidence>
<dbReference type="PROSITE" id="PS51349">
    <property type="entry name" value="FMN_HYDROXY_ACID_DH_2"/>
    <property type="match status" value="1"/>
</dbReference>
<dbReference type="InterPro" id="IPR000262">
    <property type="entry name" value="FMN-dep_DH"/>
</dbReference>
<dbReference type="InterPro" id="IPR012133">
    <property type="entry name" value="Alpha-hydoxy_acid_DH_FMN"/>
</dbReference>
<comment type="caution">
    <text evidence="7">The sequence shown here is derived from an EMBL/GenBank/DDBJ whole genome shotgun (WGS) entry which is preliminary data.</text>
</comment>
<proteinExistence type="inferred from homology"/>
<dbReference type="PIRSF" id="PIRSF000138">
    <property type="entry name" value="Al-hdrx_acd_dh"/>
    <property type="match status" value="1"/>
</dbReference>
<keyword evidence="4 7" id="KW-0560">Oxidoreductase</keyword>
<evidence type="ECO:0000256" key="5">
    <source>
        <dbReference type="ARBA" id="ARBA00024042"/>
    </source>
</evidence>
<dbReference type="PANTHER" id="PTHR10578">
    <property type="entry name" value="S -2-HYDROXY-ACID OXIDASE-RELATED"/>
    <property type="match status" value="1"/>
</dbReference>
<dbReference type="Proteomes" id="UP001595615">
    <property type="component" value="Unassembled WGS sequence"/>
</dbReference>
<organism evidence="7 8">
    <name type="scientific">Sphingoaurantiacus capsulatus</name>
    <dbReference type="NCBI Taxonomy" id="1771310"/>
    <lineage>
        <taxon>Bacteria</taxon>
        <taxon>Pseudomonadati</taxon>
        <taxon>Pseudomonadota</taxon>
        <taxon>Alphaproteobacteria</taxon>
        <taxon>Sphingomonadales</taxon>
        <taxon>Sphingosinicellaceae</taxon>
        <taxon>Sphingoaurantiacus</taxon>
    </lineage>
</organism>
<keyword evidence="2" id="KW-0285">Flavoprotein</keyword>
<keyword evidence="3" id="KW-0288">FMN</keyword>
<keyword evidence="8" id="KW-1185">Reference proteome</keyword>
<dbReference type="PANTHER" id="PTHR10578:SF107">
    <property type="entry name" value="2-HYDROXYACID OXIDASE 1"/>
    <property type="match status" value="1"/>
</dbReference>
<dbReference type="InterPro" id="IPR037396">
    <property type="entry name" value="FMN_HAD"/>
</dbReference>
<dbReference type="SUPFAM" id="SSF51395">
    <property type="entry name" value="FMN-linked oxidoreductases"/>
    <property type="match status" value="1"/>
</dbReference>
<dbReference type="EMBL" id="JBHRXV010000009">
    <property type="protein sequence ID" value="MFC3713004.1"/>
    <property type="molecule type" value="Genomic_DNA"/>
</dbReference>